<gene>
    <name evidence="1" type="ORF">BpHYR1_042871</name>
</gene>
<reference evidence="1 2" key="1">
    <citation type="journal article" date="2018" name="Sci. Rep.">
        <title>Genomic signatures of local adaptation to the degree of environmental predictability in rotifers.</title>
        <authorList>
            <person name="Franch-Gras L."/>
            <person name="Hahn C."/>
            <person name="Garcia-Roger E.M."/>
            <person name="Carmona M.J."/>
            <person name="Serra M."/>
            <person name="Gomez A."/>
        </authorList>
    </citation>
    <scope>NUCLEOTIDE SEQUENCE [LARGE SCALE GENOMIC DNA]</scope>
    <source>
        <strain evidence="1">HYR1</strain>
    </source>
</reference>
<keyword evidence="2" id="KW-1185">Reference proteome</keyword>
<accession>A0A3M7SEV6</accession>
<protein>
    <submittedName>
        <fullName evidence="1">Uncharacterized protein</fullName>
    </submittedName>
</protein>
<organism evidence="1 2">
    <name type="scientific">Brachionus plicatilis</name>
    <name type="common">Marine rotifer</name>
    <name type="synonym">Brachionus muelleri</name>
    <dbReference type="NCBI Taxonomy" id="10195"/>
    <lineage>
        <taxon>Eukaryota</taxon>
        <taxon>Metazoa</taxon>
        <taxon>Spiralia</taxon>
        <taxon>Gnathifera</taxon>
        <taxon>Rotifera</taxon>
        <taxon>Eurotatoria</taxon>
        <taxon>Monogononta</taxon>
        <taxon>Pseudotrocha</taxon>
        <taxon>Ploima</taxon>
        <taxon>Brachionidae</taxon>
        <taxon>Brachionus</taxon>
    </lineage>
</organism>
<dbReference type="Proteomes" id="UP000276133">
    <property type="component" value="Unassembled WGS sequence"/>
</dbReference>
<dbReference type="AlphaFoldDB" id="A0A3M7SEV6"/>
<dbReference type="EMBL" id="REGN01001500">
    <property type="protein sequence ID" value="RNA34311.1"/>
    <property type="molecule type" value="Genomic_DNA"/>
</dbReference>
<proteinExistence type="predicted"/>
<evidence type="ECO:0000313" key="2">
    <source>
        <dbReference type="Proteomes" id="UP000276133"/>
    </source>
</evidence>
<name>A0A3M7SEV6_BRAPC</name>
<sequence length="79" mass="9099">MTFSIIDLDFFVFVLTCNRNCTLNCIVKIKSGKIINSRTEGLEITKEKCFSNERINSALKLKLVPRYQNIIIISSLRKT</sequence>
<evidence type="ECO:0000313" key="1">
    <source>
        <dbReference type="EMBL" id="RNA34311.1"/>
    </source>
</evidence>
<comment type="caution">
    <text evidence="1">The sequence shown here is derived from an EMBL/GenBank/DDBJ whole genome shotgun (WGS) entry which is preliminary data.</text>
</comment>